<name>A0A1Z5R208_SORBI</name>
<keyword evidence="2" id="KW-1133">Transmembrane helix</keyword>
<dbReference type="GO" id="GO:0042910">
    <property type="term" value="F:xenobiotic transmembrane transporter activity"/>
    <property type="evidence" value="ECO:0007669"/>
    <property type="project" value="InterPro"/>
</dbReference>
<reference evidence="3 4" key="1">
    <citation type="journal article" date="2009" name="Nature">
        <title>The Sorghum bicolor genome and the diversification of grasses.</title>
        <authorList>
            <person name="Paterson A.H."/>
            <person name="Bowers J.E."/>
            <person name="Bruggmann R."/>
            <person name="Dubchak I."/>
            <person name="Grimwood J."/>
            <person name="Gundlach H."/>
            <person name="Haberer G."/>
            <person name="Hellsten U."/>
            <person name="Mitros T."/>
            <person name="Poliakov A."/>
            <person name="Schmutz J."/>
            <person name="Spannagl M."/>
            <person name="Tang H."/>
            <person name="Wang X."/>
            <person name="Wicker T."/>
            <person name="Bharti A.K."/>
            <person name="Chapman J."/>
            <person name="Feltus F.A."/>
            <person name="Gowik U."/>
            <person name="Grigoriev I.V."/>
            <person name="Lyons E."/>
            <person name="Maher C.A."/>
            <person name="Martis M."/>
            <person name="Narechania A."/>
            <person name="Otillar R.P."/>
            <person name="Penning B.W."/>
            <person name="Salamov A.A."/>
            <person name="Wang Y."/>
            <person name="Zhang L."/>
            <person name="Carpita N.C."/>
            <person name="Freeling M."/>
            <person name="Gingle A.R."/>
            <person name="Hash C.T."/>
            <person name="Keller B."/>
            <person name="Klein P."/>
            <person name="Kresovich S."/>
            <person name="McCann M.C."/>
            <person name="Ming R."/>
            <person name="Peterson D.G."/>
            <person name="Mehboob-ur-Rahman"/>
            <person name="Ware D."/>
            <person name="Westhoff P."/>
            <person name="Mayer K.F."/>
            <person name="Messing J."/>
            <person name="Rokhsar D.S."/>
        </authorList>
    </citation>
    <scope>NUCLEOTIDE SEQUENCE [LARGE SCALE GENOMIC DNA]</scope>
    <source>
        <strain evidence="4">cv. BTx623</strain>
    </source>
</reference>
<keyword evidence="4" id="KW-1185">Reference proteome</keyword>
<accession>A0A1Z5R208</accession>
<dbReference type="GO" id="GO:0015297">
    <property type="term" value="F:antiporter activity"/>
    <property type="evidence" value="ECO:0007669"/>
    <property type="project" value="InterPro"/>
</dbReference>
<protein>
    <submittedName>
        <fullName evidence="3">Uncharacterized protein</fullName>
    </submittedName>
</protein>
<sequence>MVPLGLGTSTSTCVSNELGAGQPGAARLAARVVVVCMTLSQGVVLATIMILLRNVWGYAYSSDTRRW</sequence>
<dbReference type="STRING" id="4558.A0A1Z5R208"/>
<dbReference type="Pfam" id="PF01554">
    <property type="entry name" value="MatE"/>
    <property type="match status" value="1"/>
</dbReference>
<comment type="similarity">
    <text evidence="1">Belongs to the multi antimicrobial extrusion (MATE) (TC 2.A.66.1) family.</text>
</comment>
<organism evidence="3 4">
    <name type="scientific">Sorghum bicolor</name>
    <name type="common">Sorghum</name>
    <name type="synonym">Sorghum vulgare</name>
    <dbReference type="NCBI Taxonomy" id="4558"/>
    <lineage>
        <taxon>Eukaryota</taxon>
        <taxon>Viridiplantae</taxon>
        <taxon>Streptophyta</taxon>
        <taxon>Embryophyta</taxon>
        <taxon>Tracheophyta</taxon>
        <taxon>Spermatophyta</taxon>
        <taxon>Magnoliopsida</taxon>
        <taxon>Liliopsida</taxon>
        <taxon>Poales</taxon>
        <taxon>Poaceae</taxon>
        <taxon>PACMAD clade</taxon>
        <taxon>Panicoideae</taxon>
        <taxon>Andropogonodae</taxon>
        <taxon>Andropogoneae</taxon>
        <taxon>Sorghinae</taxon>
        <taxon>Sorghum</taxon>
    </lineage>
</organism>
<dbReference type="InParanoid" id="A0A1Z5R208"/>
<dbReference type="PANTHER" id="PTHR11206">
    <property type="entry name" value="MULTIDRUG RESISTANCE PROTEIN"/>
    <property type="match status" value="1"/>
</dbReference>
<feature type="transmembrane region" description="Helical" evidence="2">
    <location>
        <begin position="28"/>
        <end position="52"/>
    </location>
</feature>
<dbReference type="GO" id="GO:0016020">
    <property type="term" value="C:membrane"/>
    <property type="evidence" value="ECO:0007669"/>
    <property type="project" value="InterPro"/>
</dbReference>
<evidence type="ECO:0000256" key="2">
    <source>
        <dbReference type="SAM" id="Phobius"/>
    </source>
</evidence>
<evidence type="ECO:0000313" key="3">
    <source>
        <dbReference type="EMBL" id="OQU77814.1"/>
    </source>
</evidence>
<reference evidence="4" key="2">
    <citation type="journal article" date="2018" name="Plant J.">
        <title>The Sorghum bicolor reference genome: improved assembly, gene annotations, a transcriptome atlas, and signatures of genome organization.</title>
        <authorList>
            <person name="McCormick R.F."/>
            <person name="Truong S.K."/>
            <person name="Sreedasyam A."/>
            <person name="Jenkins J."/>
            <person name="Shu S."/>
            <person name="Sims D."/>
            <person name="Kennedy M."/>
            <person name="Amirebrahimi M."/>
            <person name="Weers B.D."/>
            <person name="McKinley B."/>
            <person name="Mattison A."/>
            <person name="Morishige D.T."/>
            <person name="Grimwood J."/>
            <person name="Schmutz J."/>
            <person name="Mullet J.E."/>
        </authorList>
    </citation>
    <scope>NUCLEOTIDE SEQUENCE [LARGE SCALE GENOMIC DNA]</scope>
    <source>
        <strain evidence="4">cv. BTx623</strain>
    </source>
</reference>
<dbReference type="EMBL" id="CM000768">
    <property type="protein sequence ID" value="OQU77814.1"/>
    <property type="molecule type" value="Genomic_DNA"/>
</dbReference>
<dbReference type="Gramene" id="OQU77814">
    <property type="protein sequence ID" value="OQU77814"/>
    <property type="gene ID" value="SORBI_3009G106960"/>
</dbReference>
<dbReference type="InterPro" id="IPR002528">
    <property type="entry name" value="MATE_fam"/>
</dbReference>
<gene>
    <name evidence="3" type="ORF">SORBI_3009G106960</name>
</gene>
<dbReference type="Proteomes" id="UP000000768">
    <property type="component" value="Chromosome 9"/>
</dbReference>
<keyword evidence="2" id="KW-0472">Membrane</keyword>
<keyword evidence="2" id="KW-0812">Transmembrane</keyword>
<dbReference type="AlphaFoldDB" id="A0A1Z5R208"/>
<evidence type="ECO:0000313" key="4">
    <source>
        <dbReference type="Proteomes" id="UP000000768"/>
    </source>
</evidence>
<proteinExistence type="inferred from homology"/>
<evidence type="ECO:0000256" key="1">
    <source>
        <dbReference type="ARBA" id="ARBA00010199"/>
    </source>
</evidence>